<name>A0AAW2Z1J7_9EUKA</name>
<dbReference type="EMBL" id="JAOPGA020000950">
    <property type="protein sequence ID" value="KAL0483320.1"/>
    <property type="molecule type" value="Genomic_DNA"/>
</dbReference>
<accession>A0AAW2Z1J7</accession>
<dbReference type="PANTHER" id="PTHR15243">
    <property type="entry name" value="SERINE/THREONINE-PROTEIN KINASE 19"/>
    <property type="match status" value="1"/>
</dbReference>
<dbReference type="InterPro" id="IPR018865">
    <property type="entry name" value="STK19-like"/>
</dbReference>
<feature type="compositionally biased region" description="Polar residues" evidence="2">
    <location>
        <begin position="43"/>
        <end position="54"/>
    </location>
</feature>
<evidence type="ECO:0000313" key="3">
    <source>
        <dbReference type="EMBL" id="KAL0483320.1"/>
    </source>
</evidence>
<sequence>MNTTGIPELTPAPRQEGFKRPTKKRKTEEEIKEAQKRRRIELQESQSLSKTSVLKPSSNVNLKAATQGPSSEIAPPSAVIDAPVIDDNDDPFIGMSKEEIDKILSSDEFSPANIAMQMLRDIFPYQLSRVRDQVNDHKFILPPIIMAHMLYSMVSDRTEVDRHIAEYQRRNEVRQFHLYTLGKDVIGYVFTQDYLEAVGRILLAHGEKERAKQPNKEKDEKVDEHTLRLRRQRQMLNAQNKDKNNPLIGGNHTFEQVKAMMVERFEKDLIPNCRDPFVSKSQLKEHLKCQDNHISVLVQLGLLTIRDDRSFWFSVPNVGLFLDFLVKGRKELLDILKRKKYKEMMLHTLEERFLKKSPLGNTFHIRDLLGCGLIENIHTSNGSMIRLKAQTL</sequence>
<dbReference type="Pfam" id="PF10494">
    <property type="entry name" value="Stk19"/>
    <property type="match status" value="1"/>
</dbReference>
<dbReference type="Proteomes" id="UP001431209">
    <property type="component" value="Unassembled WGS sequence"/>
</dbReference>
<keyword evidence="3" id="KW-0808">Transferase</keyword>
<organism evidence="3 4">
    <name type="scientific">Acrasis kona</name>
    <dbReference type="NCBI Taxonomy" id="1008807"/>
    <lineage>
        <taxon>Eukaryota</taxon>
        <taxon>Discoba</taxon>
        <taxon>Heterolobosea</taxon>
        <taxon>Tetramitia</taxon>
        <taxon>Eutetramitia</taxon>
        <taxon>Acrasidae</taxon>
        <taxon>Acrasis</taxon>
    </lineage>
</organism>
<comment type="similarity">
    <text evidence="1">Belongs to the STK19 family.</text>
</comment>
<comment type="caution">
    <text evidence="3">The sequence shown here is derived from an EMBL/GenBank/DDBJ whole genome shotgun (WGS) entry which is preliminary data.</text>
</comment>
<evidence type="ECO:0000256" key="2">
    <source>
        <dbReference type="SAM" id="MobiDB-lite"/>
    </source>
</evidence>
<keyword evidence="4" id="KW-1185">Reference proteome</keyword>
<gene>
    <name evidence="3" type="ORF">AKO1_014659</name>
</gene>
<proteinExistence type="inferred from homology"/>
<dbReference type="AlphaFoldDB" id="A0AAW2Z1J7"/>
<reference evidence="3 4" key="1">
    <citation type="submission" date="2024-03" db="EMBL/GenBank/DDBJ databases">
        <title>The Acrasis kona genome and developmental transcriptomes reveal deep origins of eukaryotic multicellular pathways.</title>
        <authorList>
            <person name="Sheikh S."/>
            <person name="Fu C.-J."/>
            <person name="Brown M.W."/>
            <person name="Baldauf S.L."/>
        </authorList>
    </citation>
    <scope>NUCLEOTIDE SEQUENCE [LARGE SCALE GENOMIC DNA]</scope>
    <source>
        <strain evidence="3 4">ATCC MYA-3509</strain>
    </source>
</reference>
<feature type="region of interest" description="Disordered" evidence="2">
    <location>
        <begin position="1"/>
        <end position="54"/>
    </location>
</feature>
<dbReference type="GO" id="GO:0016301">
    <property type="term" value="F:kinase activity"/>
    <property type="evidence" value="ECO:0007669"/>
    <property type="project" value="UniProtKB-KW"/>
</dbReference>
<dbReference type="GO" id="GO:0046579">
    <property type="term" value="P:positive regulation of Ras protein signal transduction"/>
    <property type="evidence" value="ECO:0007669"/>
    <property type="project" value="TreeGrafter"/>
</dbReference>
<evidence type="ECO:0000256" key="1">
    <source>
        <dbReference type="ARBA" id="ARBA00093458"/>
    </source>
</evidence>
<protein>
    <submittedName>
        <fullName evidence="3">Serine/threonine-protein kinase 19</fullName>
    </submittedName>
</protein>
<evidence type="ECO:0000313" key="4">
    <source>
        <dbReference type="Proteomes" id="UP001431209"/>
    </source>
</evidence>
<keyword evidence="3" id="KW-0418">Kinase</keyword>
<feature type="region of interest" description="Disordered" evidence="2">
    <location>
        <begin position="59"/>
        <end position="78"/>
    </location>
</feature>
<dbReference type="PANTHER" id="PTHR15243:SF0">
    <property type="entry name" value="SERINE_THREONINE-PROTEIN KINASE 19"/>
    <property type="match status" value="1"/>
</dbReference>